<gene>
    <name evidence="10" type="ORF">X975_07666</name>
</gene>
<evidence type="ECO:0000256" key="2">
    <source>
        <dbReference type="ARBA" id="ARBA00012988"/>
    </source>
</evidence>
<dbReference type="GO" id="GO:0006631">
    <property type="term" value="P:fatty acid metabolic process"/>
    <property type="evidence" value="ECO:0007669"/>
    <property type="project" value="UniProtKB-UniRule"/>
</dbReference>
<dbReference type="InterPro" id="IPR000873">
    <property type="entry name" value="AMP-dep_synth/lig_dom"/>
</dbReference>
<dbReference type="AlphaFoldDB" id="A0A087TP54"/>
<feature type="domain" description="Acetyl-coenzyme A synthetase N-terminal" evidence="9">
    <location>
        <begin position="68"/>
        <end position="125"/>
    </location>
</feature>
<dbReference type="GO" id="GO:0030729">
    <property type="term" value="F:acetoacetate-CoA ligase activity"/>
    <property type="evidence" value="ECO:0007669"/>
    <property type="project" value="UniProtKB-UniRule"/>
</dbReference>
<evidence type="ECO:0000256" key="5">
    <source>
        <dbReference type="ARBA" id="ARBA00022741"/>
    </source>
</evidence>
<dbReference type="GO" id="GO:0005829">
    <property type="term" value="C:cytosol"/>
    <property type="evidence" value="ECO:0007669"/>
    <property type="project" value="UniProtKB-SubCell"/>
</dbReference>
<dbReference type="InterPro" id="IPR005914">
    <property type="entry name" value="Acac_CoA_synth"/>
</dbReference>
<keyword evidence="7" id="KW-0963">Cytoplasm</keyword>
<dbReference type="PANTHER" id="PTHR42921">
    <property type="entry name" value="ACETOACETYL-COA SYNTHETASE"/>
    <property type="match status" value="1"/>
</dbReference>
<feature type="non-terminal residue" evidence="10">
    <location>
        <position position="695"/>
    </location>
</feature>
<evidence type="ECO:0000256" key="7">
    <source>
        <dbReference type="RuleBase" id="RU367019"/>
    </source>
</evidence>
<reference evidence="10 11" key="1">
    <citation type="submission" date="2013-11" db="EMBL/GenBank/DDBJ databases">
        <title>Genome sequencing of Stegodyphus mimosarum.</title>
        <authorList>
            <person name="Bechsgaard J."/>
        </authorList>
    </citation>
    <scope>NUCLEOTIDE SEQUENCE [LARGE SCALE GENOMIC DNA]</scope>
</reference>
<comment type="subcellular location">
    <subcellularLocation>
        <location evidence="7">Cytoplasm</location>
        <location evidence="7">Cytosol</location>
    </subcellularLocation>
</comment>
<evidence type="ECO:0000313" key="10">
    <source>
        <dbReference type="EMBL" id="KFM66893.1"/>
    </source>
</evidence>
<evidence type="ECO:0000259" key="8">
    <source>
        <dbReference type="Pfam" id="PF00501"/>
    </source>
</evidence>
<evidence type="ECO:0000256" key="6">
    <source>
        <dbReference type="ARBA" id="ARBA00022840"/>
    </source>
</evidence>
<dbReference type="EC" id="6.2.1.16" evidence="2 7"/>
<name>A0A087TP54_STEMI</name>
<dbReference type="PANTHER" id="PTHR42921:SF1">
    <property type="entry name" value="ACETOACETYL-COA SYNTHETASE"/>
    <property type="match status" value="1"/>
</dbReference>
<dbReference type="InterPro" id="IPR032387">
    <property type="entry name" value="ACAS_N"/>
</dbReference>
<dbReference type="Gene3D" id="3.30.300.30">
    <property type="match status" value="1"/>
</dbReference>
<dbReference type="PROSITE" id="PS00455">
    <property type="entry name" value="AMP_BINDING"/>
    <property type="match status" value="1"/>
</dbReference>
<dbReference type="Gene3D" id="3.40.50.12780">
    <property type="entry name" value="N-terminal domain of ligase-like"/>
    <property type="match status" value="1"/>
</dbReference>
<dbReference type="Pfam" id="PF16177">
    <property type="entry name" value="ACAS_N"/>
    <property type="match status" value="1"/>
</dbReference>
<evidence type="ECO:0000313" key="11">
    <source>
        <dbReference type="Proteomes" id="UP000054359"/>
    </source>
</evidence>
<keyword evidence="6 7" id="KW-0067">ATP-binding</keyword>
<dbReference type="Proteomes" id="UP000054359">
    <property type="component" value="Unassembled WGS sequence"/>
</dbReference>
<dbReference type="InterPro" id="IPR042099">
    <property type="entry name" value="ANL_N_sf"/>
</dbReference>
<comment type="similarity">
    <text evidence="1 7">Belongs to the ATP-dependent AMP-binding enzyme family.</text>
</comment>
<dbReference type="Pfam" id="PF00501">
    <property type="entry name" value="AMP-binding"/>
    <property type="match status" value="1"/>
</dbReference>
<dbReference type="GO" id="GO:0005524">
    <property type="term" value="F:ATP binding"/>
    <property type="evidence" value="ECO:0007669"/>
    <property type="project" value="UniProtKB-UniRule"/>
</dbReference>
<comment type="catalytic activity">
    <reaction evidence="7">
        <text>acetoacetate + ATP + CoA = acetoacetyl-CoA + AMP + diphosphate</text>
        <dbReference type="Rhea" id="RHEA:16117"/>
        <dbReference type="ChEBI" id="CHEBI:13705"/>
        <dbReference type="ChEBI" id="CHEBI:30616"/>
        <dbReference type="ChEBI" id="CHEBI:33019"/>
        <dbReference type="ChEBI" id="CHEBI:57286"/>
        <dbReference type="ChEBI" id="CHEBI:57287"/>
        <dbReference type="ChEBI" id="CHEBI:456215"/>
        <dbReference type="EC" id="6.2.1.16"/>
    </reaction>
</comment>
<feature type="domain" description="AMP-dependent synthetase/ligase" evidence="8">
    <location>
        <begin position="131"/>
        <end position="511"/>
    </location>
</feature>
<protein>
    <recommendedName>
        <fullName evidence="3 7">Acetoacetyl-CoA synthetase</fullName>
        <ecNumber evidence="2 7">6.2.1.16</ecNumber>
    </recommendedName>
</protein>
<dbReference type="InterPro" id="IPR020845">
    <property type="entry name" value="AMP-binding_CS"/>
</dbReference>
<evidence type="ECO:0000256" key="1">
    <source>
        <dbReference type="ARBA" id="ARBA00006432"/>
    </source>
</evidence>
<proteinExistence type="inferred from homology"/>
<dbReference type="STRING" id="407821.A0A087TP54"/>
<dbReference type="OrthoDB" id="10253869at2759"/>
<keyword evidence="4 7" id="KW-0436">Ligase</keyword>
<evidence type="ECO:0000259" key="9">
    <source>
        <dbReference type="Pfam" id="PF16177"/>
    </source>
</evidence>
<dbReference type="OMA" id="PAYLKMC"/>
<keyword evidence="11" id="KW-1185">Reference proteome</keyword>
<evidence type="ECO:0000256" key="3">
    <source>
        <dbReference type="ARBA" id="ARBA00015326"/>
    </source>
</evidence>
<organism evidence="10 11">
    <name type="scientific">Stegodyphus mimosarum</name>
    <name type="common">African social velvet spider</name>
    <dbReference type="NCBI Taxonomy" id="407821"/>
    <lineage>
        <taxon>Eukaryota</taxon>
        <taxon>Metazoa</taxon>
        <taxon>Ecdysozoa</taxon>
        <taxon>Arthropoda</taxon>
        <taxon>Chelicerata</taxon>
        <taxon>Arachnida</taxon>
        <taxon>Araneae</taxon>
        <taxon>Araneomorphae</taxon>
        <taxon>Entelegynae</taxon>
        <taxon>Eresoidea</taxon>
        <taxon>Eresidae</taxon>
        <taxon>Stegodyphus</taxon>
    </lineage>
</organism>
<dbReference type="NCBIfam" id="TIGR01217">
    <property type="entry name" value="ac_ac_CoA_syn"/>
    <property type="match status" value="1"/>
</dbReference>
<keyword evidence="5 7" id="KW-0547">Nucleotide-binding</keyword>
<evidence type="ECO:0000256" key="4">
    <source>
        <dbReference type="ARBA" id="ARBA00022598"/>
    </source>
</evidence>
<dbReference type="SUPFAM" id="SSF56801">
    <property type="entry name" value="Acetyl-CoA synthetase-like"/>
    <property type="match status" value="1"/>
</dbReference>
<sequence>MPVSVSKTKLPYSEGNLGDIKEKKTKRSLVNGLGIRPPLVWNKKIPNTELDKFKKVVEEKFKLHFDSYWDFHKWSVENYANFWEEIWNYFGVITSKPYDKVVVKTGDGFLDNEWFTGALFNYAENILRIRDDRVALIYIEENGYEEVVTFAQVFEEVKLYAAAFRKHGLQKGDRVACYMSNRKEALFTMLAATSIGAIFSGPQPYYGARASANIINKMEPKFLIIVDHHIDNGTDFNLLENTTVIANSCSTLEKIIVIPTREETLADGISHIRNSCFLEQFLDVGRNPDGSIPDIVFEQLPFNHPICINFTSGTTGLPKGPVHSAGTLITHLENIAFHYNLTSGDVTMAPYAVGWSLWDSLIPCLALGIKMLLYCGSPYITKEGMNIWDVIARYKVKYAFLVTSIVDKLEKLQIVPSQNSNLDHFKTLFIGGCPAKIQNFLYIQNRIKKDLFIGSQYGATETFGTFSGFDYNLPAYAGEVQAFALGMDIRIVDSNGRSVIGERGELVVATPTPSFPICLWKDVDNTIMKNTFLSKYPGVWCQNDECWINPETRGLVVIGRSDDTLIQNGERFGAADVYFAIHEMEEIMDYICVNQGRSDGECRAVLFVKLKPGYEFTSDLRKKIARTIDRELWEDCVPQVILEVPDIPYNLNNKRMESVVRKIVATNQIPQVNNIRNPESLKYFCNIPELLSYEI</sequence>
<accession>A0A087TP54</accession>
<dbReference type="EMBL" id="KK116124">
    <property type="protein sequence ID" value="KFM66893.1"/>
    <property type="molecule type" value="Genomic_DNA"/>
</dbReference>
<comment type="function">
    <text evidence="7">Converts acetoacetate to acetoacetyl-CoA in the cytosol.</text>
</comment>
<keyword evidence="7" id="KW-0276">Fatty acid metabolism</keyword>
<dbReference type="InterPro" id="IPR045851">
    <property type="entry name" value="AMP-bd_C_sf"/>
</dbReference>
<keyword evidence="7" id="KW-0443">Lipid metabolism</keyword>